<dbReference type="AlphaFoldDB" id="A0A379C7S0"/>
<dbReference type="Pfam" id="PF09339">
    <property type="entry name" value="HTH_IclR"/>
    <property type="match status" value="1"/>
</dbReference>
<dbReference type="InterPro" id="IPR005471">
    <property type="entry name" value="Tscrpt_reg_IclR_N"/>
</dbReference>
<evidence type="ECO:0000256" key="3">
    <source>
        <dbReference type="ARBA" id="ARBA00023163"/>
    </source>
</evidence>
<dbReference type="InterPro" id="IPR011991">
    <property type="entry name" value="ArsR-like_HTH"/>
</dbReference>
<evidence type="ECO:0000259" key="6">
    <source>
        <dbReference type="PROSITE" id="PS51077"/>
    </source>
</evidence>
<keyword evidence="1" id="KW-0805">Transcription regulation</keyword>
<comment type="function">
    <text evidence="4">May be an activator protein for the gylABX operon.</text>
</comment>
<dbReference type="GO" id="GO:0003677">
    <property type="term" value="F:DNA binding"/>
    <property type="evidence" value="ECO:0007669"/>
    <property type="project" value="UniProtKB-KW"/>
</dbReference>
<dbReference type="SUPFAM" id="SSF46785">
    <property type="entry name" value="Winged helix' DNA-binding domain"/>
    <property type="match status" value="1"/>
</dbReference>
<dbReference type="CDD" id="cd00090">
    <property type="entry name" value="HTH_ARSR"/>
    <property type="match status" value="1"/>
</dbReference>
<protein>
    <recommendedName>
        <fullName evidence="5">Glycerol operon regulatory protein</fullName>
    </recommendedName>
</protein>
<dbReference type="InterPro" id="IPR050707">
    <property type="entry name" value="HTH_MetabolicPath_Reg"/>
</dbReference>
<name>A0A379C7S0_9FIRM</name>
<dbReference type="Gene3D" id="3.30.450.40">
    <property type="match status" value="1"/>
</dbReference>
<sequence>MIQSLVKAANVLNFLRTENRELTIAEISEHLDLPPSTAHRILRTLISVKYVYKDEKTHLYSLGSGLIPLGFSATAFVNPQRETSDVLKELSLQTGEDSFLIIKSGRKGLVISKVEGKHPLKIVENFGYEIDLHWGAIRKVILAFQSKEFIDKYISEGLSDNLNGKVDVGKLKKELEEIRKNMVSTSNSDYITNAAGIGAPVFNYNGELLGALGIVLPKERMTEENKESFINSVKSCAEKLSKNIGYTN</sequence>
<evidence type="ECO:0000313" key="9">
    <source>
        <dbReference type="Proteomes" id="UP000255517"/>
    </source>
</evidence>
<dbReference type="PROSITE" id="PS51078">
    <property type="entry name" value="ICLR_ED"/>
    <property type="match status" value="1"/>
</dbReference>
<dbReference type="InterPro" id="IPR014757">
    <property type="entry name" value="Tscrpt_reg_IclR_C"/>
</dbReference>
<dbReference type="GO" id="GO:0003700">
    <property type="term" value="F:DNA-binding transcription factor activity"/>
    <property type="evidence" value="ECO:0007669"/>
    <property type="project" value="TreeGrafter"/>
</dbReference>
<feature type="domain" description="IclR-ED" evidence="7">
    <location>
        <begin position="65"/>
        <end position="246"/>
    </location>
</feature>
<accession>A0A379C7S0</accession>
<dbReference type="Proteomes" id="UP000255517">
    <property type="component" value="Unassembled WGS sequence"/>
</dbReference>
<dbReference type="SMART" id="SM00346">
    <property type="entry name" value="HTH_ICLR"/>
    <property type="match status" value="1"/>
</dbReference>
<evidence type="ECO:0000256" key="1">
    <source>
        <dbReference type="ARBA" id="ARBA00023015"/>
    </source>
</evidence>
<dbReference type="STRING" id="1122949.GCA_000378725_01398"/>
<dbReference type="InterPro" id="IPR036388">
    <property type="entry name" value="WH-like_DNA-bd_sf"/>
</dbReference>
<dbReference type="RefSeq" id="WP_019035059.1">
    <property type="nucleotide sequence ID" value="NZ_UGSZ01000001.1"/>
</dbReference>
<dbReference type="GO" id="GO:0045892">
    <property type="term" value="P:negative regulation of DNA-templated transcription"/>
    <property type="evidence" value="ECO:0007669"/>
    <property type="project" value="TreeGrafter"/>
</dbReference>
<dbReference type="InterPro" id="IPR029016">
    <property type="entry name" value="GAF-like_dom_sf"/>
</dbReference>
<dbReference type="OrthoDB" id="9791752at2"/>
<organism evidence="8 9">
    <name type="scientific">Peptoniphilus lacrimalis</name>
    <dbReference type="NCBI Taxonomy" id="33031"/>
    <lineage>
        <taxon>Bacteria</taxon>
        <taxon>Bacillati</taxon>
        <taxon>Bacillota</taxon>
        <taxon>Tissierellia</taxon>
        <taxon>Tissierellales</taxon>
        <taxon>Peptoniphilaceae</taxon>
        <taxon>Peptoniphilus</taxon>
    </lineage>
</organism>
<dbReference type="SUPFAM" id="SSF55781">
    <property type="entry name" value="GAF domain-like"/>
    <property type="match status" value="1"/>
</dbReference>
<keyword evidence="2" id="KW-0238">DNA-binding</keyword>
<dbReference type="PANTHER" id="PTHR30136:SF35">
    <property type="entry name" value="HTH-TYPE TRANSCRIPTIONAL REGULATOR RV1719"/>
    <property type="match status" value="1"/>
</dbReference>
<evidence type="ECO:0000256" key="4">
    <source>
        <dbReference type="ARBA" id="ARBA00058938"/>
    </source>
</evidence>
<keyword evidence="3" id="KW-0804">Transcription</keyword>
<evidence type="ECO:0000259" key="7">
    <source>
        <dbReference type="PROSITE" id="PS51078"/>
    </source>
</evidence>
<dbReference type="FunFam" id="1.10.10.10:FF:000056">
    <property type="entry name" value="IclR family transcriptional regulator"/>
    <property type="match status" value="1"/>
</dbReference>
<dbReference type="EMBL" id="UGSZ01000001">
    <property type="protein sequence ID" value="SUB57647.1"/>
    <property type="molecule type" value="Genomic_DNA"/>
</dbReference>
<proteinExistence type="predicted"/>
<dbReference type="PROSITE" id="PS51077">
    <property type="entry name" value="HTH_ICLR"/>
    <property type="match status" value="1"/>
</dbReference>
<gene>
    <name evidence="8" type="primary">kdgR</name>
    <name evidence="8" type="ORF">NCTC13149_01496</name>
</gene>
<dbReference type="InterPro" id="IPR036390">
    <property type="entry name" value="WH_DNA-bd_sf"/>
</dbReference>
<dbReference type="PANTHER" id="PTHR30136">
    <property type="entry name" value="HELIX-TURN-HELIX TRANSCRIPTIONAL REGULATOR, ICLR FAMILY"/>
    <property type="match status" value="1"/>
</dbReference>
<dbReference type="Pfam" id="PF01614">
    <property type="entry name" value="IclR_C"/>
    <property type="match status" value="1"/>
</dbReference>
<evidence type="ECO:0000256" key="5">
    <source>
        <dbReference type="ARBA" id="ARBA00070406"/>
    </source>
</evidence>
<feature type="domain" description="HTH iclR-type" evidence="6">
    <location>
        <begin position="2"/>
        <end position="64"/>
    </location>
</feature>
<dbReference type="Gene3D" id="1.10.10.10">
    <property type="entry name" value="Winged helix-like DNA-binding domain superfamily/Winged helix DNA-binding domain"/>
    <property type="match status" value="1"/>
</dbReference>
<reference evidence="8 9" key="1">
    <citation type="submission" date="2018-06" db="EMBL/GenBank/DDBJ databases">
        <authorList>
            <consortium name="Pathogen Informatics"/>
            <person name="Doyle S."/>
        </authorList>
    </citation>
    <scope>NUCLEOTIDE SEQUENCE [LARGE SCALE GENOMIC DNA]</scope>
    <source>
        <strain evidence="8 9">NCTC13149</strain>
    </source>
</reference>
<evidence type="ECO:0000256" key="2">
    <source>
        <dbReference type="ARBA" id="ARBA00023125"/>
    </source>
</evidence>
<evidence type="ECO:0000313" key="8">
    <source>
        <dbReference type="EMBL" id="SUB57647.1"/>
    </source>
</evidence>